<evidence type="ECO:0000313" key="8">
    <source>
        <dbReference type="EMBL" id="QQX55867.1"/>
    </source>
</evidence>
<comment type="subcellular location">
    <subcellularLocation>
        <location evidence="1">Cell membrane</location>
        <topology evidence="1">Multi-pass membrane protein</topology>
    </subcellularLocation>
</comment>
<evidence type="ECO:0000256" key="6">
    <source>
        <dbReference type="SAM" id="Phobius"/>
    </source>
</evidence>
<accession>A0A7U0NB45</accession>
<feature type="transmembrane region" description="Helical" evidence="6">
    <location>
        <begin position="145"/>
        <end position="163"/>
    </location>
</feature>
<feature type="transmembrane region" description="Helical" evidence="6">
    <location>
        <begin position="233"/>
        <end position="255"/>
    </location>
</feature>
<evidence type="ECO:0000256" key="4">
    <source>
        <dbReference type="ARBA" id="ARBA00022989"/>
    </source>
</evidence>
<dbReference type="InterPro" id="IPR037185">
    <property type="entry name" value="EmrE-like"/>
</dbReference>
<protein>
    <submittedName>
        <fullName evidence="8">DMT family transporter</fullName>
    </submittedName>
</protein>
<dbReference type="InterPro" id="IPR000620">
    <property type="entry name" value="EamA_dom"/>
</dbReference>
<feature type="domain" description="EamA" evidence="7">
    <location>
        <begin position="144"/>
        <end position="277"/>
    </location>
</feature>
<evidence type="ECO:0000259" key="7">
    <source>
        <dbReference type="Pfam" id="PF00892"/>
    </source>
</evidence>
<keyword evidence="2" id="KW-1003">Cell membrane</keyword>
<evidence type="ECO:0000256" key="5">
    <source>
        <dbReference type="ARBA" id="ARBA00023136"/>
    </source>
</evidence>
<dbReference type="GO" id="GO:0016020">
    <property type="term" value="C:membrane"/>
    <property type="evidence" value="ECO:0007669"/>
    <property type="project" value="InterPro"/>
</dbReference>
<keyword evidence="5 6" id="KW-0472">Membrane</keyword>
<evidence type="ECO:0000256" key="2">
    <source>
        <dbReference type="ARBA" id="ARBA00022475"/>
    </source>
</evidence>
<feature type="transmembrane region" description="Helical" evidence="6">
    <location>
        <begin position="88"/>
        <end position="106"/>
    </location>
</feature>
<dbReference type="Proteomes" id="UP000596176">
    <property type="component" value="Chromosome"/>
</dbReference>
<proteinExistence type="predicted"/>
<reference evidence="8 9" key="1">
    <citation type="submission" date="2021-01" db="EMBL/GenBank/DDBJ databases">
        <title>Chromosome sequence of Serratia proteamaculans strain 94 rif-r, isolated from spoiled beef.</title>
        <authorList>
            <person name="Zaytseva Y.V."/>
            <person name="Iablokov S.N."/>
            <person name="Klyukina A."/>
        </authorList>
    </citation>
    <scope>NUCLEOTIDE SEQUENCE [LARGE SCALE GENOMIC DNA]</scope>
    <source>
        <strain evidence="8 9">94 rif-r</strain>
    </source>
</reference>
<evidence type="ECO:0000256" key="1">
    <source>
        <dbReference type="ARBA" id="ARBA00004651"/>
    </source>
</evidence>
<organism evidence="8 9">
    <name type="scientific">Serratia proteamaculans</name>
    <dbReference type="NCBI Taxonomy" id="28151"/>
    <lineage>
        <taxon>Bacteria</taxon>
        <taxon>Pseudomonadati</taxon>
        <taxon>Pseudomonadota</taxon>
        <taxon>Gammaproteobacteria</taxon>
        <taxon>Enterobacterales</taxon>
        <taxon>Yersiniaceae</taxon>
        <taxon>Serratia</taxon>
    </lineage>
</organism>
<feature type="transmembrane region" description="Helical" evidence="6">
    <location>
        <begin position="28"/>
        <end position="46"/>
    </location>
</feature>
<feature type="transmembrane region" description="Helical" evidence="6">
    <location>
        <begin position="207"/>
        <end position="227"/>
    </location>
</feature>
<feature type="domain" description="EamA" evidence="7">
    <location>
        <begin position="2"/>
        <end position="128"/>
    </location>
</feature>
<name>A0A7U0NB45_SERPR</name>
<keyword evidence="3 6" id="KW-0812">Transmembrane</keyword>
<feature type="transmembrane region" description="Helical" evidence="6">
    <location>
        <begin position="112"/>
        <end position="133"/>
    </location>
</feature>
<feature type="transmembrane region" description="Helical" evidence="6">
    <location>
        <begin position="262"/>
        <end position="279"/>
    </location>
</feature>
<feature type="transmembrane region" description="Helical" evidence="6">
    <location>
        <begin position="58"/>
        <end position="76"/>
    </location>
</feature>
<dbReference type="AlphaFoldDB" id="A0A7U0NB45"/>
<keyword evidence="4 6" id="KW-1133">Transmembrane helix</keyword>
<evidence type="ECO:0000313" key="9">
    <source>
        <dbReference type="Proteomes" id="UP000596176"/>
    </source>
</evidence>
<dbReference type="SUPFAM" id="SSF103481">
    <property type="entry name" value="Multidrug resistance efflux transporter EmrE"/>
    <property type="match status" value="2"/>
</dbReference>
<sequence length="285" mass="28853">MGLAAALCWGGTDFLVGINARAVGVRRAVFFSQAIGFAIFTLLLLATSGPVFEASANVLGLALLAAGLTVGGSLALSQAFAIGKAAMVAPLVTSYGAVTTLLSWISGERLGALTLIGLALCLMGVMLTAVSLGRQPGRSPSSLPAIAFALLAALCYGIGFWLQGQYTLPVLGPSVSLWLGYAVGLTALLVLNADRRALVARPNWRQGGLLLVASLLNLGGFSAFAVGVGSGSLAIVTVLSTLSGGIAALLAALLLRERLSTLQWLGVLTVLAGALVLHLKTALTG</sequence>
<evidence type="ECO:0000256" key="3">
    <source>
        <dbReference type="ARBA" id="ARBA00022692"/>
    </source>
</evidence>
<dbReference type="EMBL" id="CP068391">
    <property type="protein sequence ID" value="QQX55867.1"/>
    <property type="molecule type" value="Genomic_DNA"/>
</dbReference>
<dbReference type="Pfam" id="PF00892">
    <property type="entry name" value="EamA"/>
    <property type="match status" value="2"/>
</dbReference>
<feature type="transmembrane region" description="Helical" evidence="6">
    <location>
        <begin position="175"/>
        <end position="195"/>
    </location>
</feature>
<gene>
    <name evidence="8" type="ORF">JKX24_03415</name>
</gene>